<evidence type="ECO:0000313" key="1">
    <source>
        <dbReference type="EMBL" id="MPC87127.1"/>
    </source>
</evidence>
<protein>
    <submittedName>
        <fullName evidence="1">Uncharacterized protein</fullName>
    </submittedName>
</protein>
<dbReference type="Proteomes" id="UP000324222">
    <property type="component" value="Unassembled WGS sequence"/>
</dbReference>
<gene>
    <name evidence="1" type="ORF">E2C01_081978</name>
</gene>
<evidence type="ECO:0000313" key="2">
    <source>
        <dbReference type="Proteomes" id="UP000324222"/>
    </source>
</evidence>
<dbReference type="AlphaFoldDB" id="A0A5B7J0C0"/>
<dbReference type="EMBL" id="VSRR010073557">
    <property type="protein sequence ID" value="MPC87127.1"/>
    <property type="molecule type" value="Genomic_DNA"/>
</dbReference>
<keyword evidence="2" id="KW-1185">Reference proteome</keyword>
<reference evidence="1 2" key="1">
    <citation type="submission" date="2019-05" db="EMBL/GenBank/DDBJ databases">
        <title>Another draft genome of Portunus trituberculatus and its Hox gene families provides insights of decapod evolution.</title>
        <authorList>
            <person name="Jeong J.-H."/>
            <person name="Song I."/>
            <person name="Kim S."/>
            <person name="Choi T."/>
            <person name="Kim D."/>
            <person name="Ryu S."/>
            <person name="Kim W."/>
        </authorList>
    </citation>
    <scope>NUCLEOTIDE SEQUENCE [LARGE SCALE GENOMIC DNA]</scope>
    <source>
        <tissue evidence="1">Muscle</tissue>
    </source>
</reference>
<accession>A0A5B7J0C0</accession>
<comment type="caution">
    <text evidence="1">The sequence shown here is derived from an EMBL/GenBank/DDBJ whole genome shotgun (WGS) entry which is preliminary data.</text>
</comment>
<proteinExistence type="predicted"/>
<name>A0A5B7J0C0_PORTR</name>
<organism evidence="1 2">
    <name type="scientific">Portunus trituberculatus</name>
    <name type="common">Swimming crab</name>
    <name type="synonym">Neptunus trituberculatus</name>
    <dbReference type="NCBI Taxonomy" id="210409"/>
    <lineage>
        <taxon>Eukaryota</taxon>
        <taxon>Metazoa</taxon>
        <taxon>Ecdysozoa</taxon>
        <taxon>Arthropoda</taxon>
        <taxon>Crustacea</taxon>
        <taxon>Multicrustacea</taxon>
        <taxon>Malacostraca</taxon>
        <taxon>Eumalacostraca</taxon>
        <taxon>Eucarida</taxon>
        <taxon>Decapoda</taxon>
        <taxon>Pleocyemata</taxon>
        <taxon>Brachyura</taxon>
        <taxon>Eubrachyura</taxon>
        <taxon>Portunoidea</taxon>
        <taxon>Portunidae</taxon>
        <taxon>Portuninae</taxon>
        <taxon>Portunus</taxon>
    </lineage>
</organism>
<sequence>MQRQNQPLRGLSNKCEERNKTACIAFDSSGRGRRKGSATVNWHADNTRIFSRCRSPATASLTPYS</sequence>